<proteinExistence type="predicted"/>
<dbReference type="OrthoDB" id="2665447at2759"/>
<organism evidence="1 2">
    <name type="scientific">Botryobasidium botryosum (strain FD-172 SS1)</name>
    <dbReference type="NCBI Taxonomy" id="930990"/>
    <lineage>
        <taxon>Eukaryota</taxon>
        <taxon>Fungi</taxon>
        <taxon>Dikarya</taxon>
        <taxon>Basidiomycota</taxon>
        <taxon>Agaricomycotina</taxon>
        <taxon>Agaricomycetes</taxon>
        <taxon>Cantharellales</taxon>
        <taxon>Botryobasidiaceae</taxon>
        <taxon>Botryobasidium</taxon>
    </lineage>
</organism>
<evidence type="ECO:0000313" key="1">
    <source>
        <dbReference type="EMBL" id="KDQ06232.1"/>
    </source>
</evidence>
<dbReference type="HOGENOM" id="CLU_099489_0_0_1"/>
<dbReference type="EMBL" id="KL198147">
    <property type="protein sequence ID" value="KDQ06232.1"/>
    <property type="molecule type" value="Genomic_DNA"/>
</dbReference>
<dbReference type="AlphaFoldDB" id="A0A067M2Y9"/>
<accession>A0A067M2Y9</accession>
<evidence type="ECO:0000313" key="2">
    <source>
        <dbReference type="Proteomes" id="UP000027195"/>
    </source>
</evidence>
<gene>
    <name evidence="1" type="ORF">BOTBODRAFT_263701</name>
</gene>
<protein>
    <submittedName>
        <fullName evidence="1">Uncharacterized protein</fullName>
    </submittedName>
</protein>
<dbReference type="InParanoid" id="A0A067M2Y9"/>
<dbReference type="Proteomes" id="UP000027195">
    <property type="component" value="Unassembled WGS sequence"/>
</dbReference>
<keyword evidence="2" id="KW-1185">Reference proteome</keyword>
<reference evidence="2" key="1">
    <citation type="journal article" date="2014" name="Proc. Natl. Acad. Sci. U.S.A.">
        <title>Extensive sampling of basidiomycete genomes demonstrates inadequacy of the white-rot/brown-rot paradigm for wood decay fungi.</title>
        <authorList>
            <person name="Riley R."/>
            <person name="Salamov A.A."/>
            <person name="Brown D.W."/>
            <person name="Nagy L.G."/>
            <person name="Floudas D."/>
            <person name="Held B.W."/>
            <person name="Levasseur A."/>
            <person name="Lombard V."/>
            <person name="Morin E."/>
            <person name="Otillar R."/>
            <person name="Lindquist E.A."/>
            <person name="Sun H."/>
            <person name="LaButti K.M."/>
            <person name="Schmutz J."/>
            <person name="Jabbour D."/>
            <person name="Luo H."/>
            <person name="Baker S.E."/>
            <person name="Pisabarro A.G."/>
            <person name="Walton J.D."/>
            <person name="Blanchette R.A."/>
            <person name="Henrissat B."/>
            <person name="Martin F."/>
            <person name="Cullen D."/>
            <person name="Hibbett D.S."/>
            <person name="Grigoriev I.V."/>
        </authorList>
    </citation>
    <scope>NUCLEOTIDE SEQUENCE [LARGE SCALE GENOMIC DNA]</scope>
    <source>
        <strain evidence="2">FD-172 SS1</strain>
    </source>
</reference>
<sequence length="244" mass="27222">MREIAGDLTAIKYHTKKIDILRSHCESTLNEIKHCQHSEQLSATLKRFTGLWTVFQPVVRSWESLDSSESYLRQFTVTQDIEAILKRLDTFLADNNIASRLPPRSWGNPFAHAVMEDSDSLVCILKQQEAGIWNTVHNTVLDSVLIKYPNPSSSAEQAITKILSVLGITLQMSKAEAVTNRYQMAIDSVNSFVLMVDAFAEIHPYAKAASTALSTNYEITMAKKDPDDELSGLLKTATNPTSCK</sequence>
<name>A0A067M2Y9_BOTB1</name>